<dbReference type="Proteomes" id="UP001157915">
    <property type="component" value="Unassembled WGS sequence"/>
</dbReference>
<organism evidence="1 2">
    <name type="scientific">Algoriphagus winogradskyi</name>
    <dbReference type="NCBI Taxonomy" id="237017"/>
    <lineage>
        <taxon>Bacteria</taxon>
        <taxon>Pseudomonadati</taxon>
        <taxon>Bacteroidota</taxon>
        <taxon>Cytophagia</taxon>
        <taxon>Cytophagales</taxon>
        <taxon>Cyclobacteriaceae</taxon>
        <taxon>Algoriphagus</taxon>
    </lineage>
</organism>
<dbReference type="RefSeq" id="WP_283412119.1">
    <property type="nucleotide sequence ID" value="NZ_FXUA01000002.1"/>
</dbReference>
<protein>
    <recommendedName>
        <fullName evidence="3">Lipoprotein</fullName>
    </recommendedName>
</protein>
<evidence type="ECO:0000313" key="2">
    <source>
        <dbReference type="Proteomes" id="UP001157915"/>
    </source>
</evidence>
<proteinExistence type="predicted"/>
<evidence type="ECO:0008006" key="3">
    <source>
        <dbReference type="Google" id="ProtNLM"/>
    </source>
</evidence>
<accession>A0ABY1NNH1</accession>
<dbReference type="PROSITE" id="PS51257">
    <property type="entry name" value="PROKAR_LIPOPROTEIN"/>
    <property type="match status" value="1"/>
</dbReference>
<gene>
    <name evidence="1" type="ORF">SAMN06265367_102322</name>
</gene>
<keyword evidence="2" id="KW-1185">Reference proteome</keyword>
<evidence type="ECO:0000313" key="1">
    <source>
        <dbReference type="EMBL" id="SMP14186.1"/>
    </source>
</evidence>
<reference evidence="1 2" key="1">
    <citation type="submission" date="2017-05" db="EMBL/GenBank/DDBJ databases">
        <authorList>
            <person name="Varghese N."/>
            <person name="Submissions S."/>
        </authorList>
    </citation>
    <scope>NUCLEOTIDE SEQUENCE [LARGE SCALE GENOMIC DNA]</scope>
    <source>
        <strain evidence="1 2">DSM 15360</strain>
    </source>
</reference>
<name>A0ABY1NNH1_9BACT</name>
<comment type="caution">
    <text evidence="1">The sequence shown here is derived from an EMBL/GenBank/DDBJ whole genome shotgun (WGS) entry which is preliminary data.</text>
</comment>
<sequence>MKSVISLIGSLLILTLLSCEKRVVGKYWLNQSKVSDAFNFEKSITRSVEKIEQIAFLSESVFPKIDEFEIAQPLIFKRSNNEFLTLHTEYFFSEKDSILRYISYDWEKERYSSYQQKSQMWKIESKKLDLYVFEYEKIKSELMGELGIPSFYDEIPLEVKKKNDTPSYSDTPTYSKETIWENKRTYSKLNLIFGNQTYRIRFSHYWK</sequence>
<dbReference type="EMBL" id="FXUA01000002">
    <property type="protein sequence ID" value="SMP14186.1"/>
    <property type="molecule type" value="Genomic_DNA"/>
</dbReference>